<evidence type="ECO:0000256" key="1">
    <source>
        <dbReference type="ARBA" id="ARBA00006814"/>
    </source>
</evidence>
<keyword evidence="3" id="KW-0064">Aspartyl protease</keyword>
<dbReference type="GO" id="GO:0006508">
    <property type="term" value="P:proteolysis"/>
    <property type="evidence" value="ECO:0007669"/>
    <property type="project" value="UniProtKB-KW"/>
</dbReference>
<comment type="similarity">
    <text evidence="1">Belongs to the peptidase A31 family.</text>
</comment>
<organism evidence="5 6">
    <name type="scientific">Flagellimonas okinawensis</name>
    <dbReference type="NCBI Taxonomy" id="3031324"/>
    <lineage>
        <taxon>Bacteria</taxon>
        <taxon>Pseudomonadati</taxon>
        <taxon>Bacteroidota</taxon>
        <taxon>Flavobacteriia</taxon>
        <taxon>Flavobacteriales</taxon>
        <taxon>Flavobacteriaceae</taxon>
        <taxon>Flagellimonas</taxon>
    </lineage>
</organism>
<evidence type="ECO:0000313" key="5">
    <source>
        <dbReference type="EMBL" id="MDF0706670.1"/>
    </source>
</evidence>
<dbReference type="Proteomes" id="UP001217083">
    <property type="component" value="Unassembled WGS sequence"/>
</dbReference>
<dbReference type="GO" id="GO:0008233">
    <property type="term" value="F:peptidase activity"/>
    <property type="evidence" value="ECO:0007669"/>
    <property type="project" value="UniProtKB-KW"/>
</dbReference>
<dbReference type="RefSeq" id="WP_275648700.1">
    <property type="nucleotide sequence ID" value="NZ_JARFVA010000001.1"/>
</dbReference>
<comment type="caution">
    <text evidence="5">The sequence shown here is derived from an EMBL/GenBank/DDBJ whole genome shotgun (WGS) entry which is preliminary data.</text>
</comment>
<evidence type="ECO:0000313" key="6">
    <source>
        <dbReference type="Proteomes" id="UP001217083"/>
    </source>
</evidence>
<evidence type="ECO:0000256" key="2">
    <source>
        <dbReference type="ARBA" id="ARBA00022670"/>
    </source>
</evidence>
<keyword evidence="2 5" id="KW-0645">Protease</keyword>
<dbReference type="InterPro" id="IPR023430">
    <property type="entry name" value="Pept_HybD-like_dom_sf"/>
</dbReference>
<name>A0ABT5XLH8_9FLAO</name>
<reference evidence="5 6" key="1">
    <citation type="submission" date="2023-03" db="EMBL/GenBank/DDBJ databases">
        <title>Muricauda XX sp. nov. and Muricauda XXX sp. nov., two novel species isolated from Okinawa Trough.</title>
        <authorList>
            <person name="Cao W."/>
            <person name="Deng X."/>
        </authorList>
    </citation>
    <scope>NUCLEOTIDE SEQUENCE [LARGE SCALE GENOMIC DNA]</scope>
    <source>
        <strain evidence="5 6">81s02</strain>
    </source>
</reference>
<protein>
    <submittedName>
        <fullName evidence="5">Hydrogenase maturation protease</fullName>
    </submittedName>
</protein>
<proteinExistence type="inferred from homology"/>
<dbReference type="Gene3D" id="3.40.50.1450">
    <property type="entry name" value="HybD-like"/>
    <property type="match status" value="1"/>
</dbReference>
<dbReference type="EMBL" id="JARFVA010000001">
    <property type="protein sequence ID" value="MDF0706670.1"/>
    <property type="molecule type" value="Genomic_DNA"/>
</dbReference>
<dbReference type="Pfam" id="PF01750">
    <property type="entry name" value="HycI"/>
    <property type="match status" value="1"/>
</dbReference>
<dbReference type="PANTHER" id="PTHR30302:SF1">
    <property type="entry name" value="HYDROGENASE 2 MATURATION PROTEASE"/>
    <property type="match status" value="1"/>
</dbReference>
<accession>A0ABT5XLH8</accession>
<dbReference type="InterPro" id="IPR000671">
    <property type="entry name" value="Peptidase_A31"/>
</dbReference>
<sequence length="184" mass="20348">MTQSTKTKSDLDKKPIAISSDAFYFEKDKSRSILVLGVGNYLMGDEGVGVHLIQEMDKMQLPPHVDILDGGTGGFLLLNCFESYKKIIFVDATMDGKEEGTISSIRPKFASDFPSALSVHDVGLKDMIEAVYLMESTPDLYLYTISIEQVIPMTTQLAPAVKEAIPETIEQILSLSETLHEQLK</sequence>
<evidence type="ECO:0000256" key="3">
    <source>
        <dbReference type="ARBA" id="ARBA00022750"/>
    </source>
</evidence>
<dbReference type="PRINTS" id="PR00446">
    <property type="entry name" value="HYDRGNUPTAKE"/>
</dbReference>
<dbReference type="NCBIfam" id="TIGR00072">
    <property type="entry name" value="hydrog_prot"/>
    <property type="match status" value="1"/>
</dbReference>
<evidence type="ECO:0000256" key="4">
    <source>
        <dbReference type="ARBA" id="ARBA00022801"/>
    </source>
</evidence>
<dbReference type="PANTHER" id="PTHR30302">
    <property type="entry name" value="HYDROGENASE 1 MATURATION PROTEASE"/>
    <property type="match status" value="1"/>
</dbReference>
<dbReference type="SUPFAM" id="SSF53163">
    <property type="entry name" value="HybD-like"/>
    <property type="match status" value="1"/>
</dbReference>
<keyword evidence="4" id="KW-0378">Hydrolase</keyword>
<keyword evidence="6" id="KW-1185">Reference proteome</keyword>
<gene>
    <name evidence="5" type="ORF">PY091_05540</name>
</gene>